<proteinExistence type="predicted"/>
<dbReference type="SMART" id="SM00184">
    <property type="entry name" value="RING"/>
    <property type="match status" value="1"/>
</dbReference>
<keyword evidence="7" id="KW-1185">Reference proteome</keyword>
<feature type="domain" description="RING-type" evidence="5">
    <location>
        <begin position="81"/>
        <end position="133"/>
    </location>
</feature>
<evidence type="ECO:0000256" key="3">
    <source>
        <dbReference type="ARBA" id="ARBA00022833"/>
    </source>
</evidence>
<dbReference type="GO" id="GO:0016567">
    <property type="term" value="P:protein ubiquitination"/>
    <property type="evidence" value="ECO:0007669"/>
    <property type="project" value="TreeGrafter"/>
</dbReference>
<keyword evidence="2 4" id="KW-0863">Zinc-finger</keyword>
<dbReference type="GO" id="GO:0061630">
    <property type="term" value="F:ubiquitin protein ligase activity"/>
    <property type="evidence" value="ECO:0007669"/>
    <property type="project" value="TreeGrafter"/>
</dbReference>
<dbReference type="PANTHER" id="PTHR45969:SF69">
    <property type="entry name" value="FINGER DOMAIN PROTEIN, PUTATIVE (AFU_ORTHOLOGUE AFUA_3G12190)-RELATED"/>
    <property type="match status" value="1"/>
</dbReference>
<evidence type="ECO:0000256" key="1">
    <source>
        <dbReference type="ARBA" id="ARBA00022723"/>
    </source>
</evidence>
<reference evidence="6 7" key="1">
    <citation type="journal article" date="2020" name="Nat. Commun.">
        <title>Genome of Tripterygium wilfordii and identification of cytochrome P450 involved in triptolide biosynthesis.</title>
        <authorList>
            <person name="Tu L."/>
            <person name="Su P."/>
            <person name="Zhang Z."/>
            <person name="Gao L."/>
            <person name="Wang J."/>
            <person name="Hu T."/>
            <person name="Zhou J."/>
            <person name="Zhang Y."/>
            <person name="Zhao Y."/>
            <person name="Liu Y."/>
            <person name="Song Y."/>
            <person name="Tong Y."/>
            <person name="Lu Y."/>
            <person name="Yang J."/>
            <person name="Xu C."/>
            <person name="Jia M."/>
            <person name="Peters R.J."/>
            <person name="Huang L."/>
            <person name="Gao W."/>
        </authorList>
    </citation>
    <scope>NUCLEOTIDE SEQUENCE [LARGE SCALE GENOMIC DNA]</scope>
    <source>
        <strain evidence="7">cv. XIE 37</strain>
        <tissue evidence="6">Leaf</tissue>
    </source>
</reference>
<organism evidence="6 7">
    <name type="scientific">Tripterygium wilfordii</name>
    <name type="common">Thunder God vine</name>
    <dbReference type="NCBI Taxonomy" id="458696"/>
    <lineage>
        <taxon>Eukaryota</taxon>
        <taxon>Viridiplantae</taxon>
        <taxon>Streptophyta</taxon>
        <taxon>Embryophyta</taxon>
        <taxon>Tracheophyta</taxon>
        <taxon>Spermatophyta</taxon>
        <taxon>Magnoliopsida</taxon>
        <taxon>eudicotyledons</taxon>
        <taxon>Gunneridae</taxon>
        <taxon>Pentapetalae</taxon>
        <taxon>rosids</taxon>
        <taxon>fabids</taxon>
        <taxon>Celastrales</taxon>
        <taxon>Celastraceae</taxon>
        <taxon>Tripterygium</taxon>
    </lineage>
</organism>
<evidence type="ECO:0000313" key="6">
    <source>
        <dbReference type="EMBL" id="KAF5733545.1"/>
    </source>
</evidence>
<dbReference type="PANTHER" id="PTHR45969">
    <property type="entry name" value="RING ZINC FINGER PROTEIN-RELATED"/>
    <property type="match status" value="1"/>
</dbReference>
<gene>
    <name evidence="6" type="ORF">HS088_TW17G01091</name>
</gene>
<name>A0A7J7CHL0_TRIWF</name>
<dbReference type="InterPro" id="IPR013083">
    <property type="entry name" value="Znf_RING/FYVE/PHD"/>
</dbReference>
<keyword evidence="3" id="KW-0862">Zinc</keyword>
<dbReference type="InterPro" id="IPR001841">
    <property type="entry name" value="Znf_RING"/>
</dbReference>
<dbReference type="InParanoid" id="A0A7J7CHL0"/>
<evidence type="ECO:0000256" key="2">
    <source>
        <dbReference type="ARBA" id="ARBA00022771"/>
    </source>
</evidence>
<dbReference type="SUPFAM" id="SSF57850">
    <property type="entry name" value="RING/U-box"/>
    <property type="match status" value="1"/>
</dbReference>
<dbReference type="PROSITE" id="PS50089">
    <property type="entry name" value="ZF_RING_2"/>
    <property type="match status" value="1"/>
</dbReference>
<evidence type="ECO:0000259" key="5">
    <source>
        <dbReference type="PROSITE" id="PS50089"/>
    </source>
</evidence>
<dbReference type="Gene3D" id="3.30.40.10">
    <property type="entry name" value="Zinc/RING finger domain, C3HC4 (zinc finger)"/>
    <property type="match status" value="1"/>
</dbReference>
<keyword evidence="1" id="KW-0479">Metal-binding</keyword>
<accession>A0A7J7CHL0</accession>
<dbReference type="Proteomes" id="UP000593562">
    <property type="component" value="Unassembled WGS sequence"/>
</dbReference>
<dbReference type="GO" id="GO:0008270">
    <property type="term" value="F:zinc ion binding"/>
    <property type="evidence" value="ECO:0007669"/>
    <property type="project" value="UniProtKB-KW"/>
</dbReference>
<sequence length="166" mass="19274">MGYIGEVPEEHMYYYYYYYYYYSSPIRNMFALLDFFSDFIIWVFSFVELCNSLIKVGDTPNPTRLSDQVIEDFDGDRLERCTICLCELLQGGGGGGGGGGDEAMRLKKCKHGFHQGCIGQWTDQGHTRCPVCRTPYYDHEEKKQEFNNNNHFHWEAFDGFGSQVQD</sequence>
<evidence type="ECO:0000313" key="7">
    <source>
        <dbReference type="Proteomes" id="UP000593562"/>
    </source>
</evidence>
<dbReference type="EMBL" id="JAAARO010000017">
    <property type="protein sequence ID" value="KAF5733545.1"/>
    <property type="molecule type" value="Genomic_DNA"/>
</dbReference>
<protein>
    <submittedName>
        <fullName evidence="6">E3 ubiquitin-protein ligase RHA1B-like</fullName>
    </submittedName>
</protein>
<evidence type="ECO:0000256" key="4">
    <source>
        <dbReference type="PROSITE-ProRule" id="PRU00175"/>
    </source>
</evidence>
<dbReference type="Pfam" id="PF13639">
    <property type="entry name" value="zf-RING_2"/>
    <property type="match status" value="1"/>
</dbReference>
<comment type="caution">
    <text evidence="6">The sequence shown here is derived from an EMBL/GenBank/DDBJ whole genome shotgun (WGS) entry which is preliminary data.</text>
</comment>
<dbReference type="AlphaFoldDB" id="A0A7J7CHL0"/>